<dbReference type="EMBL" id="UYSL01020012">
    <property type="protein sequence ID" value="VDL72075.1"/>
    <property type="molecule type" value="Genomic_DNA"/>
</dbReference>
<dbReference type="GO" id="GO:0008289">
    <property type="term" value="F:lipid binding"/>
    <property type="evidence" value="ECO:0007669"/>
    <property type="project" value="UniProtKB-KW"/>
</dbReference>
<dbReference type="GO" id="GO:0005829">
    <property type="term" value="C:cytosol"/>
    <property type="evidence" value="ECO:0007669"/>
    <property type="project" value="UniProtKB-ARBA"/>
</dbReference>
<dbReference type="PANTHER" id="PTHR19308:SF8">
    <property type="entry name" value="STAR-RELATED LIPID TRANSFER PROTEIN 7, MITOCHONDRIAL"/>
    <property type="match status" value="1"/>
</dbReference>
<evidence type="ECO:0000256" key="3">
    <source>
        <dbReference type="ARBA" id="ARBA00022490"/>
    </source>
</evidence>
<dbReference type="InterPro" id="IPR051213">
    <property type="entry name" value="START_lipid_transfer"/>
</dbReference>
<dbReference type="SUPFAM" id="SSF55961">
    <property type="entry name" value="Bet v1-like"/>
    <property type="match status" value="1"/>
</dbReference>
<keyword evidence="5" id="KW-0007">Acetylation</keyword>
<dbReference type="AlphaFoldDB" id="A0A0N4XZA0"/>
<gene>
    <name evidence="13" type="ORF">NBR_LOCUS8486</name>
</gene>
<dbReference type="InterPro" id="IPR002913">
    <property type="entry name" value="START_lipid-bd_dom"/>
</dbReference>
<dbReference type="WBParaSite" id="NBR_0000848501-mRNA-1">
    <property type="protein sequence ID" value="NBR_0000848501-mRNA-1"/>
    <property type="gene ID" value="NBR_0000848501"/>
</dbReference>
<evidence type="ECO:0000256" key="7">
    <source>
        <dbReference type="ARBA" id="ARBA00023121"/>
    </source>
</evidence>
<dbReference type="OMA" id="PMYPREY"/>
<evidence type="ECO:0000313" key="15">
    <source>
        <dbReference type="WBParaSite" id="NBR_0000848501-mRNA-1"/>
    </source>
</evidence>
<dbReference type="FunFam" id="3.30.530.20:FF:000017">
    <property type="entry name" value="Phosphatidylcholine transfer protein, putative"/>
    <property type="match status" value="1"/>
</dbReference>
<evidence type="ECO:0000259" key="12">
    <source>
        <dbReference type="PROSITE" id="PS50848"/>
    </source>
</evidence>
<evidence type="ECO:0000256" key="5">
    <source>
        <dbReference type="ARBA" id="ARBA00022990"/>
    </source>
</evidence>
<protein>
    <recommendedName>
        <fullName evidence="9">Phosphatidylcholine transfer protein</fullName>
    </recommendedName>
    <alternativeName>
        <fullName evidence="11">START domain-containing protein 2</fullName>
    </alternativeName>
    <alternativeName>
        <fullName evidence="10">StAR-related lipid transfer protein 2</fullName>
    </alternativeName>
</protein>
<dbReference type="PANTHER" id="PTHR19308">
    <property type="entry name" value="PHOSPHATIDYLCHOLINE TRANSFER PROTEIN"/>
    <property type="match status" value="1"/>
</dbReference>
<evidence type="ECO:0000313" key="14">
    <source>
        <dbReference type="Proteomes" id="UP000271162"/>
    </source>
</evidence>
<reference evidence="15" key="1">
    <citation type="submission" date="2017-02" db="UniProtKB">
        <authorList>
            <consortium name="WormBaseParasite"/>
        </authorList>
    </citation>
    <scope>IDENTIFICATION</scope>
</reference>
<keyword evidence="6" id="KW-0445">Lipid transport</keyword>
<evidence type="ECO:0000256" key="10">
    <source>
        <dbReference type="ARBA" id="ARBA00077188"/>
    </source>
</evidence>
<dbReference type="Gene3D" id="3.30.530.20">
    <property type="match status" value="1"/>
</dbReference>
<reference evidence="13 14" key="2">
    <citation type="submission" date="2018-11" db="EMBL/GenBank/DDBJ databases">
        <authorList>
            <consortium name="Pathogen Informatics"/>
        </authorList>
    </citation>
    <scope>NUCLEOTIDE SEQUENCE [LARGE SCALE GENOMIC DNA]</scope>
</reference>
<evidence type="ECO:0000256" key="6">
    <source>
        <dbReference type="ARBA" id="ARBA00023055"/>
    </source>
</evidence>
<dbReference type="STRING" id="27835.A0A0N4XZA0"/>
<name>A0A0N4XZA0_NIPBR</name>
<organism evidence="15">
    <name type="scientific">Nippostrongylus brasiliensis</name>
    <name type="common">Rat hookworm</name>
    <dbReference type="NCBI Taxonomy" id="27835"/>
    <lineage>
        <taxon>Eukaryota</taxon>
        <taxon>Metazoa</taxon>
        <taxon>Ecdysozoa</taxon>
        <taxon>Nematoda</taxon>
        <taxon>Chromadorea</taxon>
        <taxon>Rhabditida</taxon>
        <taxon>Rhabditina</taxon>
        <taxon>Rhabditomorpha</taxon>
        <taxon>Strongyloidea</taxon>
        <taxon>Heligmosomidae</taxon>
        <taxon>Nippostrongylus</taxon>
    </lineage>
</organism>
<dbReference type="GO" id="GO:0006869">
    <property type="term" value="P:lipid transport"/>
    <property type="evidence" value="ECO:0007669"/>
    <property type="project" value="UniProtKB-KW"/>
</dbReference>
<comment type="subunit">
    <text evidence="8">Interacts with ACOT13/THEM2.</text>
</comment>
<evidence type="ECO:0000256" key="2">
    <source>
        <dbReference type="ARBA" id="ARBA00022448"/>
    </source>
</evidence>
<feature type="domain" description="START" evidence="12">
    <location>
        <begin position="34"/>
        <end position="213"/>
    </location>
</feature>
<keyword evidence="7" id="KW-0446">Lipid-binding</keyword>
<dbReference type="PROSITE" id="PS50848">
    <property type="entry name" value="START"/>
    <property type="match status" value="1"/>
</dbReference>
<dbReference type="Pfam" id="PF01852">
    <property type="entry name" value="START"/>
    <property type="match status" value="1"/>
</dbReference>
<dbReference type="SMART" id="SM00234">
    <property type="entry name" value="START"/>
    <property type="match status" value="1"/>
</dbReference>
<dbReference type="InterPro" id="IPR023393">
    <property type="entry name" value="START-like_dom_sf"/>
</dbReference>
<accession>A0A0N4XZA0</accession>
<proteinExistence type="predicted"/>
<keyword evidence="14" id="KW-1185">Reference proteome</keyword>
<evidence type="ECO:0000313" key="13">
    <source>
        <dbReference type="EMBL" id="VDL72075.1"/>
    </source>
</evidence>
<evidence type="ECO:0000256" key="9">
    <source>
        <dbReference type="ARBA" id="ARBA00069061"/>
    </source>
</evidence>
<evidence type="ECO:0000256" key="11">
    <source>
        <dbReference type="ARBA" id="ARBA00079049"/>
    </source>
</evidence>
<sequence length="278" mass="32388">MAFTSAAGFSFSEHGIPDKRFEKTSMDDEFELLSESDGWETLVEEEDLVVYRRLVPGPYEIYEYKCVGTYYDVSADLFLDVQNDLEFRSQWDGNVLSLELLKEEDENELIRWVQKYPYPLYPREYVYARRTWVSEDSRTVVVDSEVIPIHLIPGISKNVRVATYRSRMAVRSHNSDFQEHGLDFALTYFDNPEANIPRYVYNWMVNHGGPYFLRQKIRQRVKRKEAEALLAQPIVLEAPEEENVDEEDLVDAPPLVTKAQKFAFTPVETLPAEAYVTT</sequence>
<keyword evidence="4" id="KW-0597">Phosphoprotein</keyword>
<keyword evidence="3" id="KW-0963">Cytoplasm</keyword>
<evidence type="ECO:0000256" key="4">
    <source>
        <dbReference type="ARBA" id="ARBA00022553"/>
    </source>
</evidence>
<comment type="subcellular location">
    <subcellularLocation>
        <location evidence="1">Cytoplasm</location>
    </subcellularLocation>
</comment>
<evidence type="ECO:0000256" key="1">
    <source>
        <dbReference type="ARBA" id="ARBA00004496"/>
    </source>
</evidence>
<keyword evidence="2" id="KW-0813">Transport</keyword>
<dbReference type="Proteomes" id="UP000271162">
    <property type="component" value="Unassembled WGS sequence"/>
</dbReference>
<evidence type="ECO:0000256" key="8">
    <source>
        <dbReference type="ARBA" id="ARBA00063535"/>
    </source>
</evidence>